<gene>
    <name evidence="1" type="ordered locus">CNE_1c33230</name>
</gene>
<evidence type="ECO:0000313" key="2">
    <source>
        <dbReference type="Proteomes" id="UP000006798"/>
    </source>
</evidence>
<dbReference type="HOGENOM" id="CLU_3327029_0_0_4"/>
<dbReference type="KEGG" id="cnc:CNE_1c33230"/>
<evidence type="ECO:0000313" key="1">
    <source>
        <dbReference type="EMBL" id="AEI78628.1"/>
    </source>
</evidence>
<proteinExistence type="predicted"/>
<organism evidence="1 2">
    <name type="scientific">Cupriavidus necator (strain ATCC 43291 / DSM 13513 / CCUG 52238 / LMG 8453 / N-1)</name>
    <name type="common">Ralstonia eutropha</name>
    <dbReference type="NCBI Taxonomy" id="1042878"/>
    <lineage>
        <taxon>Bacteria</taxon>
        <taxon>Pseudomonadati</taxon>
        <taxon>Pseudomonadota</taxon>
        <taxon>Betaproteobacteria</taxon>
        <taxon>Burkholderiales</taxon>
        <taxon>Burkholderiaceae</taxon>
        <taxon>Cupriavidus</taxon>
    </lineage>
</organism>
<protein>
    <submittedName>
        <fullName evidence="1">Uncharacterized protein</fullName>
    </submittedName>
</protein>
<accession>G0EY15</accession>
<dbReference type="Proteomes" id="UP000006798">
    <property type="component" value="Chromosome 1"/>
</dbReference>
<name>G0EY15_CUPNN</name>
<dbReference type="EMBL" id="CP002877">
    <property type="protein sequence ID" value="AEI78628.1"/>
    <property type="molecule type" value="Genomic_DNA"/>
</dbReference>
<reference evidence="1 2" key="1">
    <citation type="journal article" date="2011" name="J. Bacteriol.">
        <title>Complete genome sequence of the type strain Cupriavidus necator N-1.</title>
        <authorList>
            <person name="Poehlein A."/>
            <person name="Kusian B."/>
            <person name="Friedrich B."/>
            <person name="Daniel R."/>
            <person name="Bowien B."/>
        </authorList>
    </citation>
    <scope>NUCLEOTIDE SEQUENCE [LARGE SCALE GENOMIC DNA]</scope>
    <source>
        <strain evidence="2">ATCC 43291 / DSM 13513 / CCUG 52238 / LMG 8453 / N-1</strain>
    </source>
</reference>
<sequence length="38" mass="4514">MAFSREFLMEKHLKHGVKDSLAETLRVHFEWIAARKNS</sequence>
<dbReference type="AlphaFoldDB" id="G0EY15"/>